<dbReference type="InterPro" id="IPR037294">
    <property type="entry name" value="ABC_BtuC-like"/>
</dbReference>
<feature type="transmembrane region" description="Helical" evidence="8">
    <location>
        <begin position="37"/>
        <end position="60"/>
    </location>
</feature>
<keyword evidence="3" id="KW-0813">Transport</keyword>
<dbReference type="GO" id="GO:0022857">
    <property type="term" value="F:transmembrane transporter activity"/>
    <property type="evidence" value="ECO:0007669"/>
    <property type="project" value="InterPro"/>
</dbReference>
<evidence type="ECO:0000256" key="4">
    <source>
        <dbReference type="ARBA" id="ARBA00022475"/>
    </source>
</evidence>
<gene>
    <name evidence="9" type="ORF">GK047_07815</name>
</gene>
<dbReference type="InterPro" id="IPR000522">
    <property type="entry name" value="ABC_transptr_permease_BtuC"/>
</dbReference>
<dbReference type="EMBL" id="JAAIKC010000001">
    <property type="protein sequence ID" value="NEW05918.1"/>
    <property type="molecule type" value="Genomic_DNA"/>
</dbReference>
<evidence type="ECO:0000256" key="1">
    <source>
        <dbReference type="ARBA" id="ARBA00004651"/>
    </source>
</evidence>
<reference evidence="9" key="1">
    <citation type="submission" date="2020-02" db="EMBL/GenBank/DDBJ databases">
        <authorList>
            <person name="Shen X.-R."/>
            <person name="Zhang Y.-X."/>
        </authorList>
    </citation>
    <scope>NUCLEOTIDE SEQUENCE</scope>
    <source>
        <strain evidence="9">SYP-B3998</strain>
    </source>
</reference>
<keyword evidence="5 8" id="KW-0812">Transmembrane</keyword>
<feature type="transmembrane region" description="Helical" evidence="8">
    <location>
        <begin position="105"/>
        <end position="122"/>
    </location>
</feature>
<evidence type="ECO:0000256" key="8">
    <source>
        <dbReference type="SAM" id="Phobius"/>
    </source>
</evidence>
<dbReference type="Gene3D" id="1.10.3470.10">
    <property type="entry name" value="ABC transporter involved in vitamin B12 uptake, BtuC"/>
    <property type="match status" value="1"/>
</dbReference>
<feature type="transmembrane region" description="Helical" evidence="8">
    <location>
        <begin position="134"/>
        <end position="155"/>
    </location>
</feature>
<comment type="subcellular location">
    <subcellularLocation>
        <location evidence="1">Cell membrane</location>
        <topology evidence="1">Multi-pass membrane protein</topology>
    </subcellularLocation>
</comment>
<keyword evidence="7 8" id="KW-0472">Membrane</keyword>
<dbReference type="PANTHER" id="PTHR30472:SF67">
    <property type="entry name" value="PERMEASE OF ABC TRANSPORTER-RELATED"/>
    <property type="match status" value="1"/>
</dbReference>
<dbReference type="GO" id="GO:0033214">
    <property type="term" value="P:siderophore-iron import into cell"/>
    <property type="evidence" value="ECO:0007669"/>
    <property type="project" value="TreeGrafter"/>
</dbReference>
<feature type="transmembrane region" description="Helical" evidence="8">
    <location>
        <begin position="162"/>
        <end position="182"/>
    </location>
</feature>
<name>A0A6G3ZV50_9BACL</name>
<feature type="transmembrane region" description="Helical" evidence="8">
    <location>
        <begin position="194"/>
        <end position="216"/>
    </location>
</feature>
<dbReference type="CDD" id="cd06550">
    <property type="entry name" value="TM_ABC_iron-siderophores_like"/>
    <property type="match status" value="1"/>
</dbReference>
<keyword evidence="4" id="KW-1003">Cell membrane</keyword>
<dbReference type="PANTHER" id="PTHR30472">
    <property type="entry name" value="FERRIC ENTEROBACTIN TRANSPORT SYSTEM PERMEASE PROTEIN"/>
    <property type="match status" value="1"/>
</dbReference>
<protein>
    <submittedName>
        <fullName evidence="9">Iron ABC transporter permease</fullName>
    </submittedName>
</protein>
<dbReference type="Pfam" id="PF01032">
    <property type="entry name" value="FecCD"/>
    <property type="match status" value="1"/>
</dbReference>
<accession>A0A6G3ZV50</accession>
<feature type="transmembrane region" description="Helical" evidence="8">
    <location>
        <begin position="284"/>
        <end position="313"/>
    </location>
</feature>
<evidence type="ECO:0000256" key="7">
    <source>
        <dbReference type="ARBA" id="ARBA00023136"/>
    </source>
</evidence>
<dbReference type="GO" id="GO:0005886">
    <property type="term" value="C:plasma membrane"/>
    <property type="evidence" value="ECO:0007669"/>
    <property type="project" value="UniProtKB-SubCell"/>
</dbReference>
<proteinExistence type="inferred from homology"/>
<comment type="caution">
    <text evidence="9">The sequence shown here is derived from an EMBL/GenBank/DDBJ whole genome shotgun (WGS) entry which is preliminary data.</text>
</comment>
<evidence type="ECO:0000256" key="6">
    <source>
        <dbReference type="ARBA" id="ARBA00022989"/>
    </source>
</evidence>
<organism evidence="9">
    <name type="scientific">Paenibacillus sp. SYP-B3998</name>
    <dbReference type="NCBI Taxonomy" id="2678564"/>
    <lineage>
        <taxon>Bacteria</taxon>
        <taxon>Bacillati</taxon>
        <taxon>Bacillota</taxon>
        <taxon>Bacilli</taxon>
        <taxon>Bacillales</taxon>
        <taxon>Paenibacillaceae</taxon>
        <taxon>Paenibacillus</taxon>
    </lineage>
</organism>
<comment type="similarity">
    <text evidence="2">Belongs to the binding-protein-dependent transport system permease family. FecCD subfamily.</text>
</comment>
<feature type="transmembrane region" description="Helical" evidence="8">
    <location>
        <begin position="325"/>
        <end position="347"/>
    </location>
</feature>
<evidence type="ECO:0000256" key="5">
    <source>
        <dbReference type="ARBA" id="ARBA00022692"/>
    </source>
</evidence>
<evidence type="ECO:0000313" key="9">
    <source>
        <dbReference type="EMBL" id="NEW05918.1"/>
    </source>
</evidence>
<dbReference type="AlphaFoldDB" id="A0A6G3ZV50"/>
<sequence>MQNAVNEDLISLKQSRTDRSGWTPTASEPKGMRSHPLWFTTIVVFLTVILIASITLAVMLGPVRIDPETVWKIALSHLPGMNGLVDETWSKAQTHIIWDIRFPRVLLGVVVGAGLAVVGVAIQALTRNSLADPYILGVSSGASVSATLVILFGFFKVFGQYALSFSAFLGSLTAMVMVFVFARVGGAISTTRLLLSGIAVSTIMSAATSFIVTMAPREEGIRSAMYWMMGSLTGAKWSYLSIPALMIMIGTMILLLHYRSLNALLMGDDTAVTLGVNVNAFRKFLVIVTALLTGSIVAVSGSIGFIGLMIPHIVRLMVGSDHRRVLPVSLLFGAIFVVWCDVFARLVLAPEELPLGIVTAMCGGPFFIWLLRRSAYSFGGGAH</sequence>
<evidence type="ECO:0000256" key="2">
    <source>
        <dbReference type="ARBA" id="ARBA00007935"/>
    </source>
</evidence>
<feature type="transmembrane region" description="Helical" evidence="8">
    <location>
        <begin position="353"/>
        <end position="371"/>
    </location>
</feature>
<dbReference type="FunFam" id="1.10.3470.10:FF:000001">
    <property type="entry name" value="Vitamin B12 ABC transporter permease BtuC"/>
    <property type="match status" value="1"/>
</dbReference>
<keyword evidence="6 8" id="KW-1133">Transmembrane helix</keyword>
<feature type="transmembrane region" description="Helical" evidence="8">
    <location>
        <begin position="237"/>
        <end position="258"/>
    </location>
</feature>
<evidence type="ECO:0000256" key="3">
    <source>
        <dbReference type="ARBA" id="ARBA00022448"/>
    </source>
</evidence>
<dbReference type="SUPFAM" id="SSF81345">
    <property type="entry name" value="ABC transporter involved in vitamin B12 uptake, BtuC"/>
    <property type="match status" value="1"/>
</dbReference>